<dbReference type="InterPro" id="IPR050682">
    <property type="entry name" value="ModA/WtpA"/>
</dbReference>
<protein>
    <submittedName>
        <fullName evidence="3">ABC transporter substrate-binding protein</fullName>
    </submittedName>
</protein>
<dbReference type="PANTHER" id="PTHR30632">
    <property type="entry name" value="MOLYBDATE-BINDING PERIPLASMIC PROTEIN"/>
    <property type="match status" value="1"/>
</dbReference>
<reference evidence="3 4" key="1">
    <citation type="submission" date="2016-07" db="EMBL/GenBank/DDBJ databases">
        <title>Draft genome of a psychrotolerant acidophile Acidithiobacillus ferrivorans strain YL15.</title>
        <authorList>
            <person name="Peng T."/>
            <person name="Ma L."/>
            <person name="Nan M."/>
            <person name="An N."/>
            <person name="Wang M."/>
            <person name="Qiu G."/>
            <person name="Zeng W."/>
        </authorList>
    </citation>
    <scope>NUCLEOTIDE SEQUENCE [LARGE SCALE GENOMIC DNA]</scope>
    <source>
        <strain evidence="3 4">YL15</strain>
    </source>
</reference>
<comment type="caution">
    <text evidence="3">The sequence shown here is derived from an EMBL/GenBank/DDBJ whole genome shotgun (WGS) entry which is preliminary data.</text>
</comment>
<sequence length="304" mass="32808">MKAQPAMVLLASLWVAGMGTAVATTPLQVAYAGSMGAVMDLHLGPAFAKTHHVTYQGEGQGAYGLAHLIAAKKLRTDVFISITPGPIKVLEKAGMVSKAVPVASTAMVIAYSPKSRYAKEFAAAAAGKMPWYTVLEKPGIQFGRTDPQTDPQGQNIIFTFLLAQRYYHHPELVQHILGPVENQKQIFTEASLLTRLKSGQMDASSGYESAVKSLHLPFITLPDEINLSNPAMAKAWYDSVHFTMTVGGKTKTLHTQPLVFYAAVPKDAPNPKLGEAFIRFMTSKAGQVMFKETGYNPPKGGDLS</sequence>
<name>A0A1B9BUT4_9PROT</name>
<gene>
    <name evidence="3" type="ORF">BBC27_04150</name>
</gene>
<dbReference type="CDD" id="cd13540">
    <property type="entry name" value="PBP2_ModA_WtpA"/>
    <property type="match status" value="1"/>
</dbReference>
<feature type="chain" id="PRO_5008622885" evidence="2">
    <location>
        <begin position="24"/>
        <end position="304"/>
    </location>
</feature>
<feature type="signal peptide" evidence="2">
    <location>
        <begin position="1"/>
        <end position="23"/>
    </location>
</feature>
<evidence type="ECO:0000256" key="2">
    <source>
        <dbReference type="SAM" id="SignalP"/>
    </source>
</evidence>
<dbReference type="GO" id="GO:0015689">
    <property type="term" value="P:molybdate ion transport"/>
    <property type="evidence" value="ECO:0007669"/>
    <property type="project" value="TreeGrafter"/>
</dbReference>
<proteinExistence type="inferred from homology"/>
<evidence type="ECO:0000313" key="3">
    <source>
        <dbReference type="EMBL" id="OCB01430.1"/>
    </source>
</evidence>
<evidence type="ECO:0000313" key="4">
    <source>
        <dbReference type="Proteomes" id="UP000093129"/>
    </source>
</evidence>
<organism evidence="3 4">
    <name type="scientific">Acidithiobacillus ferrivorans</name>
    <dbReference type="NCBI Taxonomy" id="160808"/>
    <lineage>
        <taxon>Bacteria</taxon>
        <taxon>Pseudomonadati</taxon>
        <taxon>Pseudomonadota</taxon>
        <taxon>Acidithiobacillia</taxon>
        <taxon>Acidithiobacillales</taxon>
        <taxon>Acidithiobacillaceae</taxon>
        <taxon>Acidithiobacillus</taxon>
    </lineage>
</organism>
<keyword evidence="2" id="KW-0732">Signal</keyword>
<dbReference type="PANTHER" id="PTHR30632:SF16">
    <property type="entry name" value="MOLYBDATE_TUNGSTATE-BINDING PROTEIN WTPA"/>
    <property type="match status" value="1"/>
</dbReference>
<comment type="similarity">
    <text evidence="1">Belongs to the bacterial solute-binding protein 1 family. WtpA subfamily.</text>
</comment>
<dbReference type="GO" id="GO:0030973">
    <property type="term" value="F:molybdate ion binding"/>
    <property type="evidence" value="ECO:0007669"/>
    <property type="project" value="TreeGrafter"/>
</dbReference>
<dbReference type="Proteomes" id="UP000093129">
    <property type="component" value="Unassembled WGS sequence"/>
</dbReference>
<dbReference type="EMBL" id="MASQ01000143">
    <property type="protein sequence ID" value="OCB01430.1"/>
    <property type="molecule type" value="Genomic_DNA"/>
</dbReference>
<dbReference type="AlphaFoldDB" id="A0A1B9BUT4"/>
<dbReference type="SUPFAM" id="SSF53850">
    <property type="entry name" value="Periplasmic binding protein-like II"/>
    <property type="match status" value="1"/>
</dbReference>
<accession>A0A1B9BUT4</accession>
<dbReference type="Gene3D" id="3.40.190.10">
    <property type="entry name" value="Periplasmic binding protein-like II"/>
    <property type="match status" value="2"/>
</dbReference>
<dbReference type="Pfam" id="PF13531">
    <property type="entry name" value="SBP_bac_11"/>
    <property type="match status" value="1"/>
</dbReference>
<evidence type="ECO:0000256" key="1">
    <source>
        <dbReference type="ARBA" id="ARBA00009438"/>
    </source>
</evidence>